<keyword evidence="4" id="KW-1185">Reference proteome</keyword>
<organism evidence="3 4">
    <name type="scientific">Sphingomonas gei</name>
    <dbReference type="NCBI Taxonomy" id="1395960"/>
    <lineage>
        <taxon>Bacteria</taxon>
        <taxon>Pseudomonadati</taxon>
        <taxon>Pseudomonadota</taxon>
        <taxon>Alphaproteobacteria</taxon>
        <taxon>Sphingomonadales</taxon>
        <taxon>Sphingomonadaceae</taxon>
        <taxon>Sphingomonas</taxon>
    </lineage>
</organism>
<sequence>MRLKLVRHAAITCCVSALLGACGGGGGTSTPAPAAPTPTPAPVPTPTPSPTPLARAVSTGANPCFMYMYSSRERIGDANTSGYYCSRDGRFGRGVVGLRSYGFGTFYPLWFDHYNLAAGVDSAGSTYFAYVAPLGSLIYSPATSLIEFADSQVAVKRALGLDTGIFKLMTDPDLTKFDPVVALLDADDATHREGARVAAANLRAGAVAIGVDTVRQGRFDPYFLFVQQGNVKFVGEFVATRQAFLFDNSVMSDLLTSAVPAGKYRADVLSAAAHLIGAYAAAIGVQIDTTTSATQFNLGLIGYLRTRLGELLEANTAEAAARALAVTAPQIIDQTAIFREALPLPTTGFFFPGPDFFVASAGAPLIITADGLDVSTLVSNDIYANGPTGSIGFFPASSSVLSVSVPSINSAELTAVLASGKVTVTALNGFKGYTYFDYAVRHPSGEEGAARVYVNFQ</sequence>
<reference evidence="3 4" key="1">
    <citation type="submission" date="2019-04" db="EMBL/GenBank/DDBJ databases">
        <title>Sphingomonas psychrotolerans sp. nov., isolated from soil in the Tianshan Mountains, Xinjiang, China.</title>
        <authorList>
            <person name="Luo Y."/>
            <person name="Sheng H."/>
        </authorList>
    </citation>
    <scope>NUCLEOTIDE SEQUENCE [LARGE SCALE GENOMIC DNA]</scope>
    <source>
        <strain evidence="3 4">ZFGT-11</strain>
    </source>
</reference>
<evidence type="ECO:0000313" key="3">
    <source>
        <dbReference type="EMBL" id="TGX55139.1"/>
    </source>
</evidence>
<feature type="chain" id="PRO_5020186141" evidence="2">
    <location>
        <begin position="35"/>
        <end position="457"/>
    </location>
</feature>
<protein>
    <submittedName>
        <fullName evidence="3">Uncharacterized protein</fullName>
    </submittedName>
</protein>
<evidence type="ECO:0000313" key="4">
    <source>
        <dbReference type="Proteomes" id="UP000306147"/>
    </source>
</evidence>
<evidence type="ECO:0000256" key="2">
    <source>
        <dbReference type="SAM" id="SignalP"/>
    </source>
</evidence>
<name>A0A4S1XEX7_9SPHN</name>
<proteinExistence type="predicted"/>
<dbReference type="AlphaFoldDB" id="A0A4S1XEX7"/>
<dbReference type="EMBL" id="SRXT01000002">
    <property type="protein sequence ID" value="TGX55139.1"/>
    <property type="molecule type" value="Genomic_DNA"/>
</dbReference>
<comment type="caution">
    <text evidence="3">The sequence shown here is derived from an EMBL/GenBank/DDBJ whole genome shotgun (WGS) entry which is preliminary data.</text>
</comment>
<gene>
    <name evidence="3" type="ORF">E5A73_06855</name>
</gene>
<keyword evidence="2" id="KW-0732">Signal</keyword>
<feature type="signal peptide" evidence="2">
    <location>
        <begin position="1"/>
        <end position="34"/>
    </location>
</feature>
<accession>A0A4S1XEX7</accession>
<feature type="compositionally biased region" description="Pro residues" evidence="1">
    <location>
        <begin position="33"/>
        <end position="51"/>
    </location>
</feature>
<evidence type="ECO:0000256" key="1">
    <source>
        <dbReference type="SAM" id="MobiDB-lite"/>
    </source>
</evidence>
<feature type="region of interest" description="Disordered" evidence="1">
    <location>
        <begin position="29"/>
        <end position="52"/>
    </location>
</feature>
<dbReference type="Proteomes" id="UP000306147">
    <property type="component" value="Unassembled WGS sequence"/>
</dbReference>
<dbReference type="OrthoDB" id="7875798at2"/>
<dbReference type="PROSITE" id="PS51257">
    <property type="entry name" value="PROKAR_LIPOPROTEIN"/>
    <property type="match status" value="1"/>
</dbReference>